<dbReference type="EC" id="2.7.13.3" evidence="3"/>
<dbReference type="SUPFAM" id="SSF55785">
    <property type="entry name" value="PYP-like sensor domain (PAS domain)"/>
    <property type="match status" value="2"/>
</dbReference>
<evidence type="ECO:0000256" key="12">
    <source>
        <dbReference type="SAM" id="Phobius"/>
    </source>
</evidence>
<dbReference type="Pfam" id="PF00672">
    <property type="entry name" value="HAMP"/>
    <property type="match status" value="1"/>
</dbReference>
<dbReference type="Gene3D" id="6.10.340.10">
    <property type="match status" value="1"/>
</dbReference>
<dbReference type="GO" id="GO:0005524">
    <property type="term" value="F:ATP binding"/>
    <property type="evidence" value="ECO:0007669"/>
    <property type="project" value="UniProtKB-KW"/>
</dbReference>
<accession>A0A928Z8V1</accession>
<dbReference type="SUPFAM" id="SSF158472">
    <property type="entry name" value="HAMP domain-like"/>
    <property type="match status" value="1"/>
</dbReference>
<dbReference type="GO" id="GO:0016020">
    <property type="term" value="C:membrane"/>
    <property type="evidence" value="ECO:0007669"/>
    <property type="project" value="UniProtKB-SubCell"/>
</dbReference>
<keyword evidence="4" id="KW-0808">Transferase</keyword>
<dbReference type="CDD" id="cd06225">
    <property type="entry name" value="HAMP"/>
    <property type="match status" value="1"/>
</dbReference>
<keyword evidence="9 12" id="KW-1133">Transmembrane helix</keyword>
<dbReference type="Proteomes" id="UP000621799">
    <property type="component" value="Unassembled WGS sequence"/>
</dbReference>
<evidence type="ECO:0000256" key="7">
    <source>
        <dbReference type="ARBA" id="ARBA00022777"/>
    </source>
</evidence>
<keyword evidence="15" id="KW-1185">Reference proteome</keyword>
<evidence type="ECO:0000256" key="1">
    <source>
        <dbReference type="ARBA" id="ARBA00000085"/>
    </source>
</evidence>
<keyword evidence="11 12" id="KW-0472">Membrane</keyword>
<dbReference type="Pfam" id="PF08448">
    <property type="entry name" value="PAS_4"/>
    <property type="match status" value="1"/>
</dbReference>
<evidence type="ECO:0000256" key="5">
    <source>
        <dbReference type="ARBA" id="ARBA00022692"/>
    </source>
</evidence>
<dbReference type="NCBIfam" id="TIGR00229">
    <property type="entry name" value="sensory_box"/>
    <property type="match status" value="1"/>
</dbReference>
<dbReference type="InterPro" id="IPR003660">
    <property type="entry name" value="HAMP_dom"/>
</dbReference>
<organism evidence="14 15">
    <name type="scientific">Zarconia navalis LEGE 11467</name>
    <dbReference type="NCBI Taxonomy" id="1828826"/>
    <lineage>
        <taxon>Bacteria</taxon>
        <taxon>Bacillati</taxon>
        <taxon>Cyanobacteriota</taxon>
        <taxon>Cyanophyceae</taxon>
        <taxon>Oscillatoriophycideae</taxon>
        <taxon>Oscillatoriales</taxon>
        <taxon>Oscillatoriales incertae sedis</taxon>
        <taxon>Zarconia</taxon>
        <taxon>Zarconia navalis</taxon>
    </lineage>
</organism>
<comment type="catalytic activity">
    <reaction evidence="1">
        <text>ATP + protein L-histidine = ADP + protein N-phospho-L-histidine.</text>
        <dbReference type="EC" id="2.7.13.3"/>
    </reaction>
</comment>
<dbReference type="InterPro" id="IPR000014">
    <property type="entry name" value="PAS"/>
</dbReference>
<sequence>MKRTRHLSWKRWPISVKLALTMTFSMVVAVGGVTWLSLRRERQSFQTELEVRAESILDLVSATSADALYRLDIKDLSDLFAQLARQEIVVSGTIYDAQGQAIVETDRVIPTYSLVSDPLGEALLEDPKTVFLWQEDRLVAGKAVRVGNQEIGAIGVSLSTTTLKQKMAIVRQRGMWVALCSVGGGVLLALFVSRSITGTLKRMVDVTGQIAAGDFDRTLTVESEDEFALLANAFNSMTSQVRNMVTYLEHRAEELQKSEEKNQALLEAIPDVMFRVRRDGMYLDVQVSPEQRGQLLLSPSGILGKHLKEVLPVPIADRIMYYGKRARETGKVQIFEYQLEVPDKREEAKSQLRDFEVRLTVSGDDEVLAIVREITERKRYEAQIETERHQLQQIITHAPVAIAMFDTQMRYLAYSDRWLQEHDLQDRVSIGDLYYEGVSDLPDTWKAAHQQALTGEALSCPEDCWERTDGQKIYLRWALHPWYIDGGEVGGVAIAIDKINELVEAREAALETARIKSEFLANMSHEI</sequence>
<dbReference type="EMBL" id="JADEXN010000140">
    <property type="protein sequence ID" value="MBE9041004.1"/>
    <property type="molecule type" value="Genomic_DNA"/>
</dbReference>
<protein>
    <recommendedName>
        <fullName evidence="3">histidine kinase</fullName>
        <ecNumber evidence="3">2.7.13.3</ecNumber>
    </recommendedName>
</protein>
<feature type="non-terminal residue" evidence="14">
    <location>
        <position position="527"/>
    </location>
</feature>
<dbReference type="InterPro" id="IPR013656">
    <property type="entry name" value="PAS_4"/>
</dbReference>
<reference evidence="14" key="1">
    <citation type="submission" date="2020-10" db="EMBL/GenBank/DDBJ databases">
        <authorList>
            <person name="Castelo-Branco R."/>
            <person name="Eusebio N."/>
            <person name="Adriana R."/>
            <person name="Vieira A."/>
            <person name="Brugerolle De Fraissinette N."/>
            <person name="Rezende De Castro R."/>
            <person name="Schneider M.P."/>
            <person name="Vasconcelos V."/>
            <person name="Leao P.N."/>
        </authorList>
    </citation>
    <scope>NUCLEOTIDE SEQUENCE</scope>
    <source>
        <strain evidence="14">LEGE 11467</strain>
    </source>
</reference>
<feature type="transmembrane region" description="Helical" evidence="12">
    <location>
        <begin position="174"/>
        <end position="193"/>
    </location>
</feature>
<evidence type="ECO:0000256" key="9">
    <source>
        <dbReference type="ARBA" id="ARBA00022989"/>
    </source>
</evidence>
<dbReference type="InterPro" id="IPR035965">
    <property type="entry name" value="PAS-like_dom_sf"/>
</dbReference>
<evidence type="ECO:0000256" key="11">
    <source>
        <dbReference type="ARBA" id="ARBA00023136"/>
    </source>
</evidence>
<dbReference type="SMART" id="SM00304">
    <property type="entry name" value="HAMP"/>
    <property type="match status" value="1"/>
</dbReference>
<dbReference type="RefSeq" id="WP_264321234.1">
    <property type="nucleotide sequence ID" value="NZ_JADEXN010000140.1"/>
</dbReference>
<evidence type="ECO:0000256" key="6">
    <source>
        <dbReference type="ARBA" id="ARBA00022741"/>
    </source>
</evidence>
<evidence type="ECO:0000256" key="4">
    <source>
        <dbReference type="ARBA" id="ARBA00022679"/>
    </source>
</evidence>
<keyword evidence="7" id="KW-0418">Kinase</keyword>
<feature type="domain" description="HAMP" evidence="13">
    <location>
        <begin position="194"/>
        <end position="246"/>
    </location>
</feature>
<keyword evidence="10" id="KW-0902">Two-component regulatory system</keyword>
<evidence type="ECO:0000256" key="3">
    <source>
        <dbReference type="ARBA" id="ARBA00012438"/>
    </source>
</evidence>
<feature type="transmembrane region" description="Helical" evidence="12">
    <location>
        <begin position="12"/>
        <end position="36"/>
    </location>
</feature>
<comment type="caution">
    <text evidence="14">The sequence shown here is derived from an EMBL/GenBank/DDBJ whole genome shotgun (WGS) entry which is preliminary data.</text>
</comment>
<dbReference type="PROSITE" id="PS50885">
    <property type="entry name" value="HAMP"/>
    <property type="match status" value="1"/>
</dbReference>
<proteinExistence type="predicted"/>
<keyword evidence="5 12" id="KW-0812">Transmembrane</keyword>
<evidence type="ECO:0000256" key="2">
    <source>
        <dbReference type="ARBA" id="ARBA00004141"/>
    </source>
</evidence>
<dbReference type="InterPro" id="IPR050351">
    <property type="entry name" value="BphY/WalK/GraS-like"/>
</dbReference>
<dbReference type="GO" id="GO:0007234">
    <property type="term" value="P:osmosensory signaling via phosphorelay pathway"/>
    <property type="evidence" value="ECO:0007669"/>
    <property type="project" value="TreeGrafter"/>
</dbReference>
<evidence type="ECO:0000313" key="14">
    <source>
        <dbReference type="EMBL" id="MBE9041004.1"/>
    </source>
</evidence>
<dbReference type="Gene3D" id="3.30.450.20">
    <property type="entry name" value="PAS domain"/>
    <property type="match status" value="2"/>
</dbReference>
<evidence type="ECO:0000313" key="15">
    <source>
        <dbReference type="Proteomes" id="UP000621799"/>
    </source>
</evidence>
<comment type="subcellular location">
    <subcellularLocation>
        <location evidence="2">Membrane</location>
        <topology evidence="2">Multi-pass membrane protein</topology>
    </subcellularLocation>
</comment>
<dbReference type="AlphaFoldDB" id="A0A928Z8V1"/>
<name>A0A928Z8V1_9CYAN</name>
<keyword evidence="6" id="KW-0547">Nucleotide-binding</keyword>
<evidence type="ECO:0000256" key="10">
    <source>
        <dbReference type="ARBA" id="ARBA00023012"/>
    </source>
</evidence>
<keyword evidence="8" id="KW-0067">ATP-binding</keyword>
<dbReference type="PANTHER" id="PTHR42878">
    <property type="entry name" value="TWO-COMPONENT HISTIDINE KINASE"/>
    <property type="match status" value="1"/>
</dbReference>
<dbReference type="GO" id="GO:0000156">
    <property type="term" value="F:phosphorelay response regulator activity"/>
    <property type="evidence" value="ECO:0007669"/>
    <property type="project" value="TreeGrafter"/>
</dbReference>
<evidence type="ECO:0000256" key="8">
    <source>
        <dbReference type="ARBA" id="ARBA00022840"/>
    </source>
</evidence>
<evidence type="ECO:0000259" key="13">
    <source>
        <dbReference type="PROSITE" id="PS50885"/>
    </source>
</evidence>
<dbReference type="GO" id="GO:0030295">
    <property type="term" value="F:protein kinase activator activity"/>
    <property type="evidence" value="ECO:0007669"/>
    <property type="project" value="TreeGrafter"/>
</dbReference>
<dbReference type="PANTHER" id="PTHR42878:SF7">
    <property type="entry name" value="SENSOR HISTIDINE KINASE GLRK"/>
    <property type="match status" value="1"/>
</dbReference>
<gene>
    <name evidence="14" type="ORF">IQ235_09450</name>
</gene>
<dbReference type="GO" id="GO:0004673">
    <property type="term" value="F:protein histidine kinase activity"/>
    <property type="evidence" value="ECO:0007669"/>
    <property type="project" value="UniProtKB-EC"/>
</dbReference>